<evidence type="ECO:0000256" key="1">
    <source>
        <dbReference type="ARBA" id="ARBA00022490"/>
    </source>
</evidence>
<accession>A0A8S8XDD4</accession>
<evidence type="ECO:0000256" key="4">
    <source>
        <dbReference type="ARBA" id="ARBA00022801"/>
    </source>
</evidence>
<organism evidence="8 9">
    <name type="scientific">Roseiterribacter gracilis</name>
    <dbReference type="NCBI Taxonomy" id="2812848"/>
    <lineage>
        <taxon>Bacteria</taxon>
        <taxon>Pseudomonadati</taxon>
        <taxon>Pseudomonadota</taxon>
        <taxon>Alphaproteobacteria</taxon>
        <taxon>Rhodospirillales</taxon>
        <taxon>Roseiterribacteraceae</taxon>
        <taxon>Roseiterribacter</taxon>
    </lineage>
</organism>
<dbReference type="GO" id="GO:0033890">
    <property type="term" value="F:ribonuclease D activity"/>
    <property type="evidence" value="ECO:0007669"/>
    <property type="project" value="UniProtKB-UniRule"/>
</dbReference>
<dbReference type="Gene3D" id="3.30.420.10">
    <property type="entry name" value="Ribonuclease H-like superfamily/Ribonuclease H"/>
    <property type="match status" value="1"/>
</dbReference>
<dbReference type="InterPro" id="IPR010997">
    <property type="entry name" value="HRDC-like_sf"/>
</dbReference>
<comment type="similarity">
    <text evidence="6">Belongs to the RNase D family.</text>
</comment>
<dbReference type="InterPro" id="IPR044876">
    <property type="entry name" value="HRDC_dom_sf"/>
</dbReference>
<dbReference type="SMART" id="SM00341">
    <property type="entry name" value="HRDC"/>
    <property type="match status" value="1"/>
</dbReference>
<dbReference type="Pfam" id="PF00570">
    <property type="entry name" value="HRDC"/>
    <property type="match status" value="1"/>
</dbReference>
<protein>
    <recommendedName>
        <fullName evidence="6">Ribonuclease D</fullName>
        <shortName evidence="6">RNase D</shortName>
        <ecNumber evidence="6">3.1.13.5</ecNumber>
    </recommendedName>
</protein>
<dbReference type="SUPFAM" id="SSF47819">
    <property type="entry name" value="HRDC-like"/>
    <property type="match status" value="2"/>
</dbReference>
<keyword evidence="5 6" id="KW-0269">Exonuclease</keyword>
<dbReference type="InterPro" id="IPR051086">
    <property type="entry name" value="RNase_D-like"/>
</dbReference>
<dbReference type="GO" id="GO:0008408">
    <property type="term" value="F:3'-5' exonuclease activity"/>
    <property type="evidence" value="ECO:0007669"/>
    <property type="project" value="InterPro"/>
</dbReference>
<dbReference type="PROSITE" id="PS50967">
    <property type="entry name" value="HRDC"/>
    <property type="match status" value="1"/>
</dbReference>
<proteinExistence type="inferred from homology"/>
<reference evidence="8" key="1">
    <citation type="submission" date="2021-02" db="EMBL/GenBank/DDBJ databases">
        <title>Genome sequence of Rhodospirillales sp. strain TMPK1 isolated from soil.</title>
        <authorList>
            <person name="Nakai R."/>
            <person name="Kusada H."/>
            <person name="Tamaki H."/>
        </authorList>
    </citation>
    <scope>NUCLEOTIDE SEQUENCE</scope>
    <source>
        <strain evidence="8">TMPK1</strain>
    </source>
</reference>
<evidence type="ECO:0000313" key="8">
    <source>
        <dbReference type="EMBL" id="GIL39295.1"/>
    </source>
</evidence>
<dbReference type="SUPFAM" id="SSF53098">
    <property type="entry name" value="Ribonuclease H-like"/>
    <property type="match status" value="1"/>
</dbReference>
<name>A0A8S8XDD4_9PROT</name>
<dbReference type="EMBL" id="BOPV01000001">
    <property type="protein sequence ID" value="GIL39295.1"/>
    <property type="molecule type" value="Genomic_DNA"/>
</dbReference>
<evidence type="ECO:0000256" key="3">
    <source>
        <dbReference type="ARBA" id="ARBA00022722"/>
    </source>
</evidence>
<dbReference type="Pfam" id="PF01612">
    <property type="entry name" value="DNA_pol_A_exo1"/>
    <property type="match status" value="1"/>
</dbReference>
<evidence type="ECO:0000256" key="6">
    <source>
        <dbReference type="HAMAP-Rule" id="MF_01899"/>
    </source>
</evidence>
<evidence type="ECO:0000313" key="9">
    <source>
        <dbReference type="Proteomes" id="UP000681075"/>
    </source>
</evidence>
<dbReference type="PANTHER" id="PTHR47649:SF1">
    <property type="entry name" value="RIBONUCLEASE D"/>
    <property type="match status" value="1"/>
</dbReference>
<dbReference type="HAMAP" id="MF_01899">
    <property type="entry name" value="RNase_D"/>
    <property type="match status" value="1"/>
</dbReference>
<dbReference type="GO" id="GO:0003676">
    <property type="term" value="F:nucleic acid binding"/>
    <property type="evidence" value="ECO:0007669"/>
    <property type="project" value="InterPro"/>
</dbReference>
<dbReference type="InterPro" id="IPR012337">
    <property type="entry name" value="RNaseH-like_sf"/>
</dbReference>
<comment type="catalytic activity">
    <reaction evidence="6">
        <text>Exonucleolytic cleavage that removes extra residues from the 3'-terminus of tRNA to produce 5'-mononucleotides.</text>
        <dbReference type="EC" id="3.1.13.5"/>
    </reaction>
</comment>
<dbReference type="InterPro" id="IPR002121">
    <property type="entry name" value="HRDC_dom"/>
</dbReference>
<dbReference type="NCBIfam" id="TIGR01388">
    <property type="entry name" value="rnd"/>
    <property type="match status" value="1"/>
</dbReference>
<dbReference type="GO" id="GO:0042780">
    <property type="term" value="P:tRNA 3'-end processing"/>
    <property type="evidence" value="ECO:0007669"/>
    <property type="project" value="UniProtKB-UniRule"/>
</dbReference>
<comment type="caution">
    <text evidence="8">The sequence shown here is derived from an EMBL/GenBank/DDBJ whole genome shotgun (WGS) entry which is preliminary data.</text>
</comment>
<gene>
    <name evidence="6 8" type="primary">rnd</name>
    <name evidence="8" type="ORF">TMPK1_15320</name>
</gene>
<dbReference type="EC" id="3.1.13.5" evidence="6"/>
<keyword evidence="9" id="KW-1185">Reference proteome</keyword>
<dbReference type="SMART" id="SM00474">
    <property type="entry name" value="35EXOc"/>
    <property type="match status" value="1"/>
</dbReference>
<comment type="function">
    <text evidence="6">Exonuclease involved in the 3' processing of various precursor tRNAs. Initiates hydrolysis at the 3'-terminus of an RNA molecule and releases 5'-mononucleotides.</text>
</comment>
<sequence length="384" mass="42657">MTILTTTAEVEAFCAGLAGADFVAVDTEFLRDSTYWPRLCLIQVAGPDAVAAIDPLAPDISLDAFQAILDDEKILKVFHAGRQDLEIFFHRVGRLPSPIFDTQVAGMVTGFGESASYETLVNKLAGAQLDKHSRFTDWAQRPLTDRQLAYALDDVIHLRTIYTRLSKKLAKSGREAWLQDEMRILTDPNTFRLEPEDAWKRLKLRTEKPRLLAVLKELAAWRETEAQKRDLPRNRVIKDETLLEIATQMPTDAHKLARTRGLSSGFAEGKWGEAILAAINRGLAVPAEDCPKPGPRIDLPPGLGPTVELLKVLLRYKADEHDVAPKLLANSSDLERLAADDDAPIPALSGWRKELFGDDALKLKHGQLALGIEKKRIKLVPAPE</sequence>
<dbReference type="GO" id="GO:0005737">
    <property type="term" value="C:cytoplasm"/>
    <property type="evidence" value="ECO:0007669"/>
    <property type="project" value="UniProtKB-SubCell"/>
</dbReference>
<dbReference type="GO" id="GO:0000166">
    <property type="term" value="F:nucleotide binding"/>
    <property type="evidence" value="ECO:0007669"/>
    <property type="project" value="InterPro"/>
</dbReference>
<comment type="cofactor">
    <cofactor evidence="6">
        <name>a divalent metal cation</name>
        <dbReference type="ChEBI" id="CHEBI:60240"/>
    </cofactor>
</comment>
<keyword evidence="1 6" id="KW-0963">Cytoplasm</keyword>
<keyword evidence="2 6" id="KW-0819">tRNA processing</keyword>
<dbReference type="PANTHER" id="PTHR47649">
    <property type="entry name" value="RIBONUCLEASE D"/>
    <property type="match status" value="1"/>
</dbReference>
<keyword evidence="3 6" id="KW-0540">Nuclease</keyword>
<dbReference type="Proteomes" id="UP000681075">
    <property type="component" value="Unassembled WGS sequence"/>
</dbReference>
<evidence type="ECO:0000259" key="7">
    <source>
        <dbReference type="PROSITE" id="PS50967"/>
    </source>
</evidence>
<dbReference type="InterPro" id="IPR006292">
    <property type="entry name" value="RNase_D"/>
</dbReference>
<dbReference type="CDD" id="cd06142">
    <property type="entry name" value="RNaseD_exo"/>
    <property type="match status" value="1"/>
</dbReference>
<comment type="subcellular location">
    <subcellularLocation>
        <location evidence="6">Cytoplasm</location>
    </subcellularLocation>
</comment>
<dbReference type="InterPro" id="IPR002562">
    <property type="entry name" value="3'-5'_exonuclease_dom"/>
</dbReference>
<keyword evidence="4 6" id="KW-0378">Hydrolase</keyword>
<dbReference type="Gene3D" id="1.10.150.80">
    <property type="entry name" value="HRDC domain"/>
    <property type="match status" value="1"/>
</dbReference>
<dbReference type="AlphaFoldDB" id="A0A8S8XDD4"/>
<dbReference type="InterPro" id="IPR036397">
    <property type="entry name" value="RNaseH_sf"/>
</dbReference>
<evidence type="ECO:0000256" key="2">
    <source>
        <dbReference type="ARBA" id="ARBA00022694"/>
    </source>
</evidence>
<feature type="domain" description="HRDC" evidence="7">
    <location>
        <begin position="208"/>
        <end position="289"/>
    </location>
</feature>
<dbReference type="RefSeq" id="WP_420242402.1">
    <property type="nucleotide sequence ID" value="NZ_BOPV01000001.1"/>
</dbReference>
<evidence type="ECO:0000256" key="5">
    <source>
        <dbReference type="ARBA" id="ARBA00022839"/>
    </source>
</evidence>